<dbReference type="PRINTS" id="PR00722">
    <property type="entry name" value="CHYMOTRYPSIN"/>
</dbReference>
<evidence type="ECO:0000256" key="3">
    <source>
        <dbReference type="ARBA" id="ARBA00023157"/>
    </source>
</evidence>
<keyword evidence="4" id="KW-0645">Protease</keyword>
<comment type="caution">
    <text evidence="8">The sequence shown here is derived from an EMBL/GenBank/DDBJ whole genome shotgun (WGS) entry which is preliminary data.</text>
</comment>
<proteinExistence type="inferred from homology"/>
<dbReference type="CDD" id="cd00190">
    <property type="entry name" value="Tryp_SPc"/>
    <property type="match status" value="1"/>
</dbReference>
<keyword evidence="6" id="KW-0732">Signal</keyword>
<dbReference type="InterPro" id="IPR001254">
    <property type="entry name" value="Trypsin_dom"/>
</dbReference>
<dbReference type="PANTHER" id="PTHR24276">
    <property type="entry name" value="POLYSERASE-RELATED"/>
    <property type="match status" value="1"/>
</dbReference>
<dbReference type="InterPro" id="IPR033116">
    <property type="entry name" value="TRYPSIN_SER"/>
</dbReference>
<dbReference type="FunFam" id="2.40.10.10:FF:000068">
    <property type="entry name" value="transmembrane protease serine 2"/>
    <property type="match status" value="1"/>
</dbReference>
<accession>K0SI48</accession>
<evidence type="ECO:0000256" key="4">
    <source>
        <dbReference type="RuleBase" id="RU363034"/>
    </source>
</evidence>
<dbReference type="InterPro" id="IPR018114">
    <property type="entry name" value="TRYPSIN_HIS"/>
</dbReference>
<dbReference type="SMART" id="SM00020">
    <property type="entry name" value="Tryp_SPc"/>
    <property type="match status" value="1"/>
</dbReference>
<dbReference type="InterPro" id="IPR043504">
    <property type="entry name" value="Peptidase_S1_PA_chymotrypsin"/>
</dbReference>
<feature type="signal peptide" evidence="6">
    <location>
        <begin position="1"/>
        <end position="19"/>
    </location>
</feature>
<dbReference type="GO" id="GO:0006508">
    <property type="term" value="P:proteolysis"/>
    <property type="evidence" value="ECO:0007669"/>
    <property type="project" value="UniProtKB-KW"/>
</dbReference>
<dbReference type="GO" id="GO:0004252">
    <property type="term" value="F:serine-type endopeptidase activity"/>
    <property type="evidence" value="ECO:0007669"/>
    <property type="project" value="InterPro"/>
</dbReference>
<dbReference type="InterPro" id="IPR001314">
    <property type="entry name" value="Peptidase_S1A"/>
</dbReference>
<dbReference type="OMA" id="SSAYEWI"/>
<dbReference type="SUPFAM" id="SSF50494">
    <property type="entry name" value="Trypsin-like serine proteases"/>
    <property type="match status" value="1"/>
</dbReference>
<dbReference type="AlphaFoldDB" id="K0SI48"/>
<feature type="compositionally biased region" description="Acidic residues" evidence="5">
    <location>
        <begin position="334"/>
        <end position="346"/>
    </location>
</feature>
<dbReference type="Proteomes" id="UP000266841">
    <property type="component" value="Unassembled WGS sequence"/>
</dbReference>
<dbReference type="InterPro" id="IPR050430">
    <property type="entry name" value="Peptidase_S1"/>
</dbReference>
<protein>
    <recommendedName>
        <fullName evidence="7">Peptidase S1 domain-containing protein</fullName>
    </recommendedName>
</protein>
<comment type="similarity">
    <text evidence="1">Belongs to the peptidase S1 family.</text>
</comment>
<feature type="chain" id="PRO_5003837820" description="Peptidase S1 domain-containing protein" evidence="6">
    <location>
        <begin position="20"/>
        <end position="634"/>
    </location>
</feature>
<organism evidence="8 9">
    <name type="scientific">Thalassiosira oceanica</name>
    <name type="common">Marine diatom</name>
    <dbReference type="NCBI Taxonomy" id="159749"/>
    <lineage>
        <taxon>Eukaryota</taxon>
        <taxon>Sar</taxon>
        <taxon>Stramenopiles</taxon>
        <taxon>Ochrophyta</taxon>
        <taxon>Bacillariophyta</taxon>
        <taxon>Coscinodiscophyceae</taxon>
        <taxon>Thalassiosirophycidae</taxon>
        <taxon>Thalassiosirales</taxon>
        <taxon>Thalassiosiraceae</taxon>
        <taxon>Thalassiosira</taxon>
    </lineage>
</organism>
<dbReference type="PROSITE" id="PS50240">
    <property type="entry name" value="TRYPSIN_DOM"/>
    <property type="match status" value="1"/>
</dbReference>
<sequence length="634" mass="68427">MKSTSLLLSSVLALSSSKAASTIRGADQRELLSDKPHRIFTKRWTVQQPTERDVTNVVDEVQPKQLDKDLRIIGGQESTKGRFSYAVSLEDRVGHFCGGSLIGPDVVLTAAHCVGGGSSSFSVVVGRHDLNPGWSGWFSTSEGQSLATKDVIKHPDYSTTTTNNDFAIIVLSSATTEDVEFVNLNPSSSTPQSGDSVTVMGWGDTNPSDAVVASDKLRDVEVKVMANSDCEKSSGWVGGFYDSYAGDISAQMLCARDPNEDSCQGDSGGPLVIKGSHPEGRDDIQVGVVSWGVGCASSSFPGVYARVSSAYEWIRSTVCENSSAPPESFNCGEPGEESDSTPDQSEDSQSASSTGEDSGVSSNADDEYCQQLNLELYTDAHATETSWKLEKIEDGSLFTIGSGPPRGFVYSDWTDYKSAASGCMPPGEYRFTVFDSYGDGIINGGFYRLSLDDKIIAEGNDFGAAQEHDFTISGVAGGDELSGGWVDLLAEDFRSGFGRFNAGGPTDVKHYVSVLGRSGVVRIENGNGDESSIVSNNIFLDGDISKIRVQFSFYANSMEWSDAFCLDYNVDGDSSWTEQLCWDRNDFSNDIWYDDVESLFDVPAGSDYLRIRFRCDASSELDDILFSSIDIQGM</sequence>
<keyword evidence="3" id="KW-1015">Disulfide bond</keyword>
<dbReference type="PROSITE" id="PS00135">
    <property type="entry name" value="TRYPSIN_SER"/>
    <property type="match status" value="1"/>
</dbReference>
<feature type="region of interest" description="Disordered" evidence="5">
    <location>
        <begin position="258"/>
        <end position="280"/>
    </location>
</feature>
<evidence type="ECO:0000256" key="1">
    <source>
        <dbReference type="ARBA" id="ARBA00007664"/>
    </source>
</evidence>
<keyword evidence="2" id="KW-0843">Virulence</keyword>
<evidence type="ECO:0000313" key="9">
    <source>
        <dbReference type="Proteomes" id="UP000266841"/>
    </source>
</evidence>
<keyword evidence="4" id="KW-0378">Hydrolase</keyword>
<feature type="compositionally biased region" description="Polar residues" evidence="5">
    <location>
        <begin position="347"/>
        <end position="363"/>
    </location>
</feature>
<dbReference type="FunFam" id="2.40.10.10:FF:000002">
    <property type="entry name" value="Transmembrane protease serine"/>
    <property type="match status" value="1"/>
</dbReference>
<dbReference type="OrthoDB" id="104223at2759"/>
<dbReference type="Gene3D" id="2.40.10.10">
    <property type="entry name" value="Trypsin-like serine proteases"/>
    <property type="match status" value="1"/>
</dbReference>
<reference evidence="8 9" key="1">
    <citation type="journal article" date="2012" name="Genome Biol.">
        <title>Genome and low-iron response of an oceanic diatom adapted to chronic iron limitation.</title>
        <authorList>
            <person name="Lommer M."/>
            <person name="Specht M."/>
            <person name="Roy A.S."/>
            <person name="Kraemer L."/>
            <person name="Andreson R."/>
            <person name="Gutowska M.A."/>
            <person name="Wolf J."/>
            <person name="Bergner S.V."/>
            <person name="Schilhabel M.B."/>
            <person name="Klostermeier U.C."/>
            <person name="Beiko R.G."/>
            <person name="Rosenstiel P."/>
            <person name="Hippler M."/>
            <person name="Laroche J."/>
        </authorList>
    </citation>
    <scope>NUCLEOTIDE SEQUENCE [LARGE SCALE GENOMIC DNA]</scope>
    <source>
        <strain evidence="8 9">CCMP1005</strain>
    </source>
</reference>
<gene>
    <name evidence="8" type="ORF">THAOC_13238</name>
</gene>
<dbReference type="EMBL" id="AGNL01015410">
    <property type="protein sequence ID" value="EJK65868.1"/>
    <property type="molecule type" value="Genomic_DNA"/>
</dbReference>
<name>K0SI48_THAOC</name>
<keyword evidence="9" id="KW-1185">Reference proteome</keyword>
<evidence type="ECO:0000259" key="7">
    <source>
        <dbReference type="PROSITE" id="PS50240"/>
    </source>
</evidence>
<dbReference type="PANTHER" id="PTHR24276:SF91">
    <property type="entry name" value="AT26814P-RELATED"/>
    <property type="match status" value="1"/>
</dbReference>
<keyword evidence="4" id="KW-0720">Serine protease</keyword>
<feature type="domain" description="Peptidase S1" evidence="7">
    <location>
        <begin position="72"/>
        <end position="319"/>
    </location>
</feature>
<evidence type="ECO:0000256" key="6">
    <source>
        <dbReference type="SAM" id="SignalP"/>
    </source>
</evidence>
<evidence type="ECO:0000256" key="5">
    <source>
        <dbReference type="SAM" id="MobiDB-lite"/>
    </source>
</evidence>
<evidence type="ECO:0000313" key="8">
    <source>
        <dbReference type="EMBL" id="EJK65868.1"/>
    </source>
</evidence>
<dbReference type="eggNOG" id="KOG3627">
    <property type="taxonomic scope" value="Eukaryota"/>
</dbReference>
<dbReference type="InterPro" id="IPR009003">
    <property type="entry name" value="Peptidase_S1_PA"/>
</dbReference>
<evidence type="ECO:0000256" key="2">
    <source>
        <dbReference type="ARBA" id="ARBA00023026"/>
    </source>
</evidence>
<dbReference type="Pfam" id="PF00089">
    <property type="entry name" value="Trypsin"/>
    <property type="match status" value="1"/>
</dbReference>
<feature type="region of interest" description="Disordered" evidence="5">
    <location>
        <begin position="321"/>
        <end position="364"/>
    </location>
</feature>
<dbReference type="PROSITE" id="PS00134">
    <property type="entry name" value="TRYPSIN_HIS"/>
    <property type="match status" value="1"/>
</dbReference>